<evidence type="ECO:0000256" key="1">
    <source>
        <dbReference type="SAM" id="MobiDB-lite"/>
    </source>
</evidence>
<sequence>MSDHKRATEVAATIAMDALRDTLGMPFLGSSVHRAFLERFRSRVSDEVGNPQQRSWQPAPEHPEQPEPDLVSLLEPLMNQTVTACDTAFTEQLRNLSLKKRQKILEEIQKAADAVIAKIRDARRDPPPLRESLLQASTSAKRANNDGSTLLQSETCLQKIAHTLNCEVDQISQRINELVGEVSRLQVRHHRTGLPQTQNLPRTENKPIPHKGECVTPLNVDEQLRSQSSSPNDSHCLQYRDLISNGFPEEDDVTRRFPLQPTYPSMSQKSSRSCSPSTEECTFPTHCSESFRGSCRHAPHSQCSHISRHDQLSFTLKEVLKSQVIGDIGTYDGTSSIDDFLRNFYVKYPITVWSDEDRRKIFLSHLRGTAKAMVENLPQETRHGSLAAIVVHLREARLTPYGRLEAECEWKTLRMNDGETVADFTCRLQRIAARMAPGESMDFQLGSKLYDCLSHWRDAYYMLQALEAPKGQVFSEVRRVALCLERIRIAQKALRTARNNHSSGIPSTVPLPLKDKSQPKKNLQQQPTGGKAGNRRDDHTTEWRKSHKGSNEPQKEQMSRAIGSDRHDPKGAAKTKPASHDPQQPFSTQLQSWCATLSSPTKWASTKPYGKPYRCKVKLLGSNVDALIDTGSVLSIVSTGFLMRRKNAGVDLDSLVTMLGPAYNTNIRDVSGNLMSFLMMIDTNVTLVGGKETKVQFHIQKADNALILLGTNALQSLGMEIRFRPNGMELCTNDGSKKRGTRMARAARTVTIPPLSVANIEITHPCKEANEIFWSHDNCVGSGLCRIKEGSAVVSAINTKEEPWVIHKGQNLGKWSSDPWYDPKTKDIPGDMLELKRVDVLPESAKINKILEILQENKREGVIPAQMKRLI</sequence>
<dbReference type="STRING" id="27835.A0A0N4YL07"/>
<reference evidence="4" key="1">
    <citation type="submission" date="2017-02" db="UniProtKB">
        <authorList>
            <consortium name="WormBaseParasite"/>
        </authorList>
    </citation>
    <scope>IDENTIFICATION</scope>
</reference>
<feature type="region of interest" description="Disordered" evidence="1">
    <location>
        <begin position="494"/>
        <end position="588"/>
    </location>
</feature>
<keyword evidence="3" id="KW-1185">Reference proteome</keyword>
<feature type="compositionally biased region" description="Basic and acidic residues" evidence="1">
    <location>
        <begin position="534"/>
        <end position="571"/>
    </location>
</feature>
<feature type="compositionally biased region" description="Polar residues" evidence="1">
    <location>
        <begin position="262"/>
        <end position="275"/>
    </location>
</feature>
<dbReference type="SUPFAM" id="SSF50630">
    <property type="entry name" value="Acid proteases"/>
    <property type="match status" value="1"/>
</dbReference>
<dbReference type="WBParaSite" id="NBR_0001775901-mRNA-1">
    <property type="protein sequence ID" value="NBR_0001775901-mRNA-1"/>
    <property type="gene ID" value="NBR_0001775901"/>
</dbReference>
<reference evidence="2 3" key="2">
    <citation type="submission" date="2018-11" db="EMBL/GenBank/DDBJ databases">
        <authorList>
            <consortium name="Pathogen Informatics"/>
        </authorList>
    </citation>
    <scope>NUCLEOTIDE SEQUENCE [LARGE SCALE GENOMIC DNA]</scope>
</reference>
<dbReference type="AlphaFoldDB" id="A0A0N4YL07"/>
<evidence type="ECO:0000313" key="3">
    <source>
        <dbReference type="Proteomes" id="UP000271162"/>
    </source>
</evidence>
<accession>A0A0N4YL07</accession>
<dbReference type="Gene3D" id="2.40.70.10">
    <property type="entry name" value="Acid Proteases"/>
    <property type="match status" value="1"/>
</dbReference>
<dbReference type="Proteomes" id="UP000271162">
    <property type="component" value="Unassembled WGS sequence"/>
</dbReference>
<name>A0A0N4YL07_NIPBR</name>
<feature type="region of interest" description="Disordered" evidence="1">
    <location>
        <begin position="48"/>
        <end position="68"/>
    </location>
</feature>
<dbReference type="OMA" id="THENRIA"/>
<dbReference type="EMBL" id="UYSL01022955">
    <property type="protein sequence ID" value="VDL81457.1"/>
    <property type="molecule type" value="Genomic_DNA"/>
</dbReference>
<evidence type="ECO:0000313" key="4">
    <source>
        <dbReference type="WBParaSite" id="NBR_0001775901-mRNA-1"/>
    </source>
</evidence>
<evidence type="ECO:0000313" key="2">
    <source>
        <dbReference type="EMBL" id="VDL81457.1"/>
    </source>
</evidence>
<feature type="region of interest" description="Disordered" evidence="1">
    <location>
        <begin position="190"/>
        <end position="214"/>
    </location>
</feature>
<dbReference type="InterPro" id="IPR021109">
    <property type="entry name" value="Peptidase_aspartic_dom_sf"/>
</dbReference>
<gene>
    <name evidence="2" type="ORF">NBR_LOCUS17760</name>
</gene>
<organism evidence="4">
    <name type="scientific">Nippostrongylus brasiliensis</name>
    <name type="common">Rat hookworm</name>
    <dbReference type="NCBI Taxonomy" id="27835"/>
    <lineage>
        <taxon>Eukaryota</taxon>
        <taxon>Metazoa</taxon>
        <taxon>Ecdysozoa</taxon>
        <taxon>Nematoda</taxon>
        <taxon>Chromadorea</taxon>
        <taxon>Rhabditida</taxon>
        <taxon>Rhabditina</taxon>
        <taxon>Rhabditomorpha</taxon>
        <taxon>Strongyloidea</taxon>
        <taxon>Heligmosomidae</taxon>
        <taxon>Nippostrongylus</taxon>
    </lineage>
</organism>
<protein>
    <submittedName>
        <fullName evidence="4">Peptidase A2 domain-containing protein</fullName>
    </submittedName>
</protein>
<feature type="compositionally biased region" description="Polar residues" evidence="1">
    <location>
        <begin position="497"/>
        <end position="506"/>
    </location>
</feature>
<feature type="compositionally biased region" description="Basic and acidic residues" evidence="1">
    <location>
        <begin position="203"/>
        <end position="213"/>
    </location>
</feature>
<proteinExistence type="predicted"/>
<feature type="region of interest" description="Disordered" evidence="1">
    <location>
        <begin position="248"/>
        <end position="275"/>
    </location>
</feature>